<accession>A0ABT6SQP5</accession>
<protein>
    <submittedName>
        <fullName evidence="2">Helix-turn-helix transcriptional regulator</fullName>
    </submittedName>
</protein>
<organism evidence="2 3">
    <name type="scientific">Streptomyces luteolus</name>
    <dbReference type="NCBI Taxonomy" id="3043615"/>
    <lineage>
        <taxon>Bacteria</taxon>
        <taxon>Bacillati</taxon>
        <taxon>Actinomycetota</taxon>
        <taxon>Actinomycetes</taxon>
        <taxon>Kitasatosporales</taxon>
        <taxon>Streptomycetaceae</taxon>
        <taxon>Streptomyces</taxon>
    </lineage>
</organism>
<dbReference type="Pfam" id="PF13443">
    <property type="entry name" value="HTH_26"/>
    <property type="match status" value="1"/>
</dbReference>
<evidence type="ECO:0000259" key="1">
    <source>
        <dbReference type="PROSITE" id="PS50943"/>
    </source>
</evidence>
<name>A0ABT6SQP5_9ACTN</name>
<evidence type="ECO:0000313" key="3">
    <source>
        <dbReference type="Proteomes" id="UP001237105"/>
    </source>
</evidence>
<dbReference type="SUPFAM" id="SSF47413">
    <property type="entry name" value="lambda repressor-like DNA-binding domains"/>
    <property type="match status" value="1"/>
</dbReference>
<dbReference type="Gene3D" id="1.10.260.40">
    <property type="entry name" value="lambda repressor-like DNA-binding domains"/>
    <property type="match status" value="1"/>
</dbReference>
<gene>
    <name evidence="2" type="ORF">QIT00_04875</name>
</gene>
<feature type="domain" description="HTH cro/C1-type" evidence="1">
    <location>
        <begin position="21"/>
        <end position="76"/>
    </location>
</feature>
<dbReference type="PROSITE" id="PS50943">
    <property type="entry name" value="HTH_CROC1"/>
    <property type="match status" value="1"/>
</dbReference>
<dbReference type="CDD" id="cd00093">
    <property type="entry name" value="HTH_XRE"/>
    <property type="match status" value="1"/>
</dbReference>
<keyword evidence="3" id="KW-1185">Reference proteome</keyword>
<dbReference type="EMBL" id="JASCIS010000004">
    <property type="protein sequence ID" value="MDI3417900.1"/>
    <property type="molecule type" value="Genomic_DNA"/>
</dbReference>
<dbReference type="InterPro" id="IPR010982">
    <property type="entry name" value="Lambda_DNA-bd_dom_sf"/>
</dbReference>
<dbReference type="Proteomes" id="UP001237105">
    <property type="component" value="Unassembled WGS sequence"/>
</dbReference>
<dbReference type="InterPro" id="IPR001387">
    <property type="entry name" value="Cro/C1-type_HTH"/>
</dbReference>
<proteinExistence type="predicted"/>
<evidence type="ECO:0000313" key="2">
    <source>
        <dbReference type="EMBL" id="MDI3417900.1"/>
    </source>
</evidence>
<sequence>MTAATFTTVKPNPARIGNPHLRAALIEAGLTYEELAFQLRVDPKTVERWVNEPGRRPYARHAHAVARVLGCDVWDLWPAQRPAMPDPAETTSNGEASAMVSLARRALERAEGLNLTSAQPTELALMVGELTACLRGLTGLHDAPGASA</sequence>
<dbReference type="SMART" id="SM00530">
    <property type="entry name" value="HTH_XRE"/>
    <property type="match status" value="1"/>
</dbReference>
<comment type="caution">
    <text evidence="2">The sequence shown here is derived from an EMBL/GenBank/DDBJ whole genome shotgun (WGS) entry which is preliminary data.</text>
</comment>
<dbReference type="RefSeq" id="WP_282533826.1">
    <property type="nucleotide sequence ID" value="NZ_JASCIS010000004.1"/>
</dbReference>
<reference evidence="2 3" key="1">
    <citation type="submission" date="2023-05" db="EMBL/GenBank/DDBJ databases">
        <title>Draft genome sequence of Streptomyces sp. B-S-A12 isolated from a cave soil in Thailand.</title>
        <authorList>
            <person name="Chamroensaksri N."/>
            <person name="Muangham S."/>
        </authorList>
    </citation>
    <scope>NUCLEOTIDE SEQUENCE [LARGE SCALE GENOMIC DNA]</scope>
    <source>
        <strain evidence="2 3">B-S-A12</strain>
    </source>
</reference>